<dbReference type="InterPro" id="IPR000683">
    <property type="entry name" value="Gfo/Idh/MocA-like_OxRdtase_N"/>
</dbReference>
<dbReference type="PANTHER" id="PTHR43818:SF5">
    <property type="entry name" value="OXIDOREDUCTASE FAMILY PROTEIN"/>
    <property type="match status" value="1"/>
</dbReference>
<evidence type="ECO:0000259" key="2">
    <source>
        <dbReference type="Pfam" id="PF02894"/>
    </source>
</evidence>
<name>E6QL91_9ZZZZ</name>
<dbReference type="InterPro" id="IPR036291">
    <property type="entry name" value="NAD(P)-bd_dom_sf"/>
</dbReference>
<accession>E6QL91</accession>
<dbReference type="EMBL" id="CABQ01000175">
    <property type="protein sequence ID" value="CBI08011.1"/>
    <property type="molecule type" value="Genomic_DNA"/>
</dbReference>
<gene>
    <name evidence="3" type="ORF">CARN6_1435</name>
</gene>
<dbReference type="Pfam" id="PF02894">
    <property type="entry name" value="GFO_IDH_MocA_C"/>
    <property type="match status" value="1"/>
</dbReference>
<organism evidence="3">
    <name type="scientific">mine drainage metagenome</name>
    <dbReference type="NCBI Taxonomy" id="410659"/>
    <lineage>
        <taxon>unclassified sequences</taxon>
        <taxon>metagenomes</taxon>
        <taxon>ecological metagenomes</taxon>
    </lineage>
</organism>
<dbReference type="PANTHER" id="PTHR43818">
    <property type="entry name" value="BCDNA.GH03377"/>
    <property type="match status" value="1"/>
</dbReference>
<sequence>MIDRREFLDTIAFGAAGLAIGSSAKSYGQILGANDRLNFAVIGLNGRGYAHLSSLQANKDRARVACVCDVDKVTMSKFASAAGHTLGYTPAMDQDFRNILARRDIDAISIATPDHWHTPMAILGLKAGKNVYLEKPCSHNPAEGALLIEAQRKYGKPVQMGTQQRSSPHTIEIVNKIHNGLIGRAYYAKCWYSNVRSSIGFGREVPVPAQLDWDLWQGPAPRRAYTDNVQPYNWHWFRAWGTGETLNNGTHEVDVCRWALGVDYPVSVTSSGGRYQFKDDWQFYDTLVTSFDYPDKMISWEGKSCQGMRFYNRDRGSVIMGTTGSVLVDRDGYEVYDLHGKKISEFKVGSQTSSSDLIGADSMTDAHFANFIAAIRTGAKLNAPISVGNVAVTMLQLSNIAWEVGRELHLDPSDGKIQNDAEAMKLWGRDYQPGWAPSV</sequence>
<evidence type="ECO:0000313" key="3">
    <source>
        <dbReference type="EMBL" id="CBI08011.1"/>
    </source>
</evidence>
<dbReference type="AlphaFoldDB" id="E6QL91"/>
<dbReference type="InterPro" id="IPR004104">
    <property type="entry name" value="Gfo/Idh/MocA-like_OxRdtase_C"/>
</dbReference>
<feature type="domain" description="Gfo/Idh/MocA-like oxidoreductase N-terminal" evidence="1">
    <location>
        <begin position="37"/>
        <end position="161"/>
    </location>
</feature>
<feature type="domain" description="Gfo/Idh/MocA-like oxidoreductase C-terminal" evidence="2">
    <location>
        <begin position="225"/>
        <end position="354"/>
    </location>
</feature>
<evidence type="ECO:0000259" key="1">
    <source>
        <dbReference type="Pfam" id="PF01408"/>
    </source>
</evidence>
<comment type="caution">
    <text evidence="3">The sequence shown here is derived from an EMBL/GenBank/DDBJ whole genome shotgun (WGS) entry which is preliminary data.</text>
</comment>
<dbReference type="InterPro" id="IPR050463">
    <property type="entry name" value="Gfo/Idh/MocA_oxidrdct_glycsds"/>
</dbReference>
<proteinExistence type="predicted"/>
<dbReference type="Pfam" id="PF01408">
    <property type="entry name" value="GFO_IDH_MocA"/>
    <property type="match status" value="1"/>
</dbReference>
<dbReference type="SUPFAM" id="SSF51735">
    <property type="entry name" value="NAD(P)-binding Rossmann-fold domains"/>
    <property type="match status" value="1"/>
</dbReference>
<protein>
    <submittedName>
        <fullName evidence="3">Dehydrogenases related protein</fullName>
    </submittedName>
</protein>
<dbReference type="Gene3D" id="3.40.50.720">
    <property type="entry name" value="NAD(P)-binding Rossmann-like Domain"/>
    <property type="match status" value="1"/>
</dbReference>
<dbReference type="SUPFAM" id="SSF55347">
    <property type="entry name" value="Glyceraldehyde-3-phosphate dehydrogenase-like, C-terminal domain"/>
    <property type="match status" value="1"/>
</dbReference>
<dbReference type="Gene3D" id="3.30.360.10">
    <property type="entry name" value="Dihydrodipicolinate Reductase, domain 2"/>
    <property type="match status" value="1"/>
</dbReference>
<reference evidence="3" key="1">
    <citation type="submission" date="2009-10" db="EMBL/GenBank/DDBJ databases">
        <title>Diversity of trophic interactions inside an arsenic-rich microbial ecosystem.</title>
        <authorList>
            <person name="Bertin P.N."/>
            <person name="Heinrich-Salmeron A."/>
            <person name="Pelletier E."/>
            <person name="Goulhen-Chollet F."/>
            <person name="Arsene-Ploetze F."/>
            <person name="Gallien S."/>
            <person name="Calteau A."/>
            <person name="Vallenet D."/>
            <person name="Casiot C."/>
            <person name="Chane-Woon-Ming B."/>
            <person name="Giloteaux L."/>
            <person name="Barakat M."/>
            <person name="Bonnefoy V."/>
            <person name="Bruneel O."/>
            <person name="Chandler M."/>
            <person name="Cleiss J."/>
            <person name="Duran R."/>
            <person name="Elbaz-Poulichet F."/>
            <person name="Fonknechten N."/>
            <person name="Lauga B."/>
            <person name="Mornico D."/>
            <person name="Ortet P."/>
            <person name="Schaeffer C."/>
            <person name="Siguier P."/>
            <person name="Alexander Thil Smith A."/>
            <person name="Van Dorsselaer A."/>
            <person name="Weissenbach J."/>
            <person name="Medigue C."/>
            <person name="Le Paslier D."/>
        </authorList>
    </citation>
    <scope>NUCLEOTIDE SEQUENCE</scope>
</reference>
<dbReference type="GO" id="GO:0000166">
    <property type="term" value="F:nucleotide binding"/>
    <property type="evidence" value="ECO:0007669"/>
    <property type="project" value="InterPro"/>
</dbReference>